<sequence length="316" mass="36385">MTEKHNNSTAQTYNPQFRKDFLHPKHWGTWFAIGLTILLAFVPYRLRDRLAVAIAKQAIKINSSAKKRAVINLQECFPELDQQARDEILLETYINAGCTLLSFAVLLVRSKEYVEKRSTFTGEEHLFSLLEQGHNIILLVPHTWAIDYPGVLLASRGQHVAAMMKKQRNDVIDWLINVQRLKYGGRTHERDAGIKPFIKSIRDGYLGYYLPDEDHGPEHSVFTDFLGTQKATLAGLGKLSRLSKAKIVPVIPYYDRNTGIYTIEVQQELQDFPSGDETLDARNMNIRIEEFIRRHPGQYMWILNLLRSKPDGSQRY</sequence>
<dbReference type="STRING" id="1195763.ABT56_05115"/>
<keyword evidence="2 6" id="KW-0997">Cell inner membrane</keyword>
<keyword evidence="5 6" id="KW-0012">Acyltransferase</keyword>
<dbReference type="NCBIfam" id="NF006507">
    <property type="entry name" value="PRK08943.1"/>
    <property type="match status" value="1"/>
</dbReference>
<dbReference type="EMBL" id="LDOT01000005">
    <property type="protein sequence ID" value="KLV07448.1"/>
    <property type="molecule type" value="Genomic_DNA"/>
</dbReference>
<comment type="caution">
    <text evidence="7">The sequence shown here is derived from an EMBL/GenBank/DDBJ whole genome shotgun (WGS) entry which is preliminary data.</text>
</comment>
<evidence type="ECO:0000313" key="8">
    <source>
        <dbReference type="Proteomes" id="UP000036097"/>
    </source>
</evidence>
<comment type="pathway">
    <text evidence="6">Bacterial outer membrane biogenesis; lipopolysaccharide biosynthesis.</text>
</comment>
<feature type="short sequence motif" description="HXXXXD motif" evidence="6">
    <location>
        <begin position="142"/>
        <end position="147"/>
    </location>
</feature>
<comment type="subcellular location">
    <subcellularLocation>
        <location evidence="6">Cell inner membrane</location>
        <topology evidence="6">Single-pass membrane protein</topology>
    </subcellularLocation>
</comment>
<comment type="similarity">
    <text evidence="6">Belongs to the LpxL/LpxM/LpxP family. LpxM subfamily.</text>
</comment>
<dbReference type="PANTHER" id="PTHR30606:SF4">
    <property type="entry name" value="LIPID A BIOSYNTHESIS MYRISTOYLTRANSFERASE"/>
    <property type="match status" value="1"/>
</dbReference>
<comment type="catalytic activity">
    <reaction evidence="6">
        <text>an alpha-Kdo-(2-&gt;4)-alpha-Kdo-(2-&gt;6)-(acyl)-lipid IVA + a fatty acyl-[ACP] = an alpha-Kdo-(2-&gt;4)-alpha-Kdo-(2-&gt;6)-lipid A + holo-[ACP]</text>
        <dbReference type="Rhea" id="RHEA:69400"/>
        <dbReference type="Rhea" id="RHEA-COMP:9685"/>
        <dbReference type="Rhea" id="RHEA-COMP:14125"/>
        <dbReference type="ChEBI" id="CHEBI:64479"/>
        <dbReference type="ChEBI" id="CHEBI:138651"/>
        <dbReference type="ChEBI" id="CHEBI:176430"/>
        <dbReference type="ChEBI" id="CHEBI:176431"/>
        <dbReference type="EC" id="2.3.1.243"/>
    </reaction>
</comment>
<evidence type="ECO:0000313" key="7">
    <source>
        <dbReference type="EMBL" id="KLV07448.1"/>
    </source>
</evidence>
<evidence type="ECO:0000256" key="4">
    <source>
        <dbReference type="ARBA" id="ARBA00023136"/>
    </source>
</evidence>
<accession>A0A0J1H6U9</accession>
<dbReference type="EC" id="2.3.1.243" evidence="6"/>
<keyword evidence="3 6" id="KW-0808">Transferase</keyword>
<protein>
    <recommendedName>
        <fullName evidence="6">Lipid A biosynthesis acyltransferase</fullName>
        <ecNumber evidence="6">2.3.1.243</ecNumber>
    </recommendedName>
    <alternativeName>
        <fullName evidence="6">Kdo(2)-lauroyl-lipid IV(A) acyltransferase</fullName>
    </alternativeName>
</protein>
<dbReference type="RefSeq" id="WP_047877788.1">
    <property type="nucleotide sequence ID" value="NZ_LDOT01000005.1"/>
</dbReference>
<dbReference type="UniPathway" id="UPA00360">
    <property type="reaction ID" value="UER00486"/>
</dbReference>
<dbReference type="GO" id="GO:0036104">
    <property type="term" value="P:Kdo2-lipid A biosynthetic process"/>
    <property type="evidence" value="ECO:0007669"/>
    <property type="project" value="UniProtKB-UniRule"/>
</dbReference>
<dbReference type="GO" id="GO:0016747">
    <property type="term" value="F:acyltransferase activity, transferring groups other than amino-acyl groups"/>
    <property type="evidence" value="ECO:0007669"/>
    <property type="project" value="InterPro"/>
</dbReference>
<gene>
    <name evidence="6" type="primary">lpxM</name>
    <name evidence="7" type="ORF">ABT56_05115</name>
</gene>
<evidence type="ECO:0000256" key="2">
    <source>
        <dbReference type="ARBA" id="ARBA00022519"/>
    </source>
</evidence>
<dbReference type="GO" id="GO:0009276">
    <property type="term" value="C:Gram-negative-bacterium-type cell wall"/>
    <property type="evidence" value="ECO:0007669"/>
    <property type="project" value="InterPro"/>
</dbReference>
<evidence type="ECO:0000256" key="3">
    <source>
        <dbReference type="ARBA" id="ARBA00022679"/>
    </source>
</evidence>
<organism evidence="7 8">
    <name type="scientific">Photobacterium aquae</name>
    <dbReference type="NCBI Taxonomy" id="1195763"/>
    <lineage>
        <taxon>Bacteria</taxon>
        <taxon>Pseudomonadati</taxon>
        <taxon>Pseudomonadota</taxon>
        <taxon>Gammaproteobacteria</taxon>
        <taxon>Vibrionales</taxon>
        <taxon>Vibrionaceae</taxon>
        <taxon>Photobacterium</taxon>
    </lineage>
</organism>
<dbReference type="GO" id="GO:0009103">
    <property type="term" value="P:lipopolysaccharide biosynthetic process"/>
    <property type="evidence" value="ECO:0007669"/>
    <property type="project" value="UniProtKB-UniRule"/>
</dbReference>
<dbReference type="NCBIfam" id="TIGR02208">
    <property type="entry name" value="lipid_A_msbB"/>
    <property type="match status" value="1"/>
</dbReference>
<dbReference type="OrthoDB" id="9803456at2"/>
<dbReference type="GO" id="GO:0005886">
    <property type="term" value="C:plasma membrane"/>
    <property type="evidence" value="ECO:0007669"/>
    <property type="project" value="UniProtKB-SubCell"/>
</dbReference>
<comment type="pathway">
    <text evidence="6">Glycolipid biosynthesis; KDO(2)-lipid A biosynthesis; KDO(2)-lipid A from CMP-3-deoxy-D-manno-octulosonate and lipid IV(A): step 4/4.</text>
</comment>
<dbReference type="CDD" id="cd07984">
    <property type="entry name" value="LPLAT_LABLAT-like"/>
    <property type="match status" value="1"/>
</dbReference>
<dbReference type="InterPro" id="IPR004960">
    <property type="entry name" value="LipA_acyltrans"/>
</dbReference>
<keyword evidence="4 6" id="KW-0472">Membrane</keyword>
<dbReference type="PIRSF" id="PIRSF026649">
    <property type="entry name" value="MsbB"/>
    <property type="match status" value="1"/>
</dbReference>
<evidence type="ECO:0000256" key="6">
    <source>
        <dbReference type="HAMAP-Rule" id="MF_01944"/>
    </source>
</evidence>
<evidence type="ECO:0000256" key="5">
    <source>
        <dbReference type="ARBA" id="ARBA00023315"/>
    </source>
</evidence>
<reference evidence="7 8" key="1">
    <citation type="submission" date="2015-05" db="EMBL/GenBank/DDBJ databases">
        <title>Photobacterium galathea sp. nov.</title>
        <authorList>
            <person name="Machado H."/>
            <person name="Gram L."/>
        </authorList>
    </citation>
    <scope>NUCLEOTIDE SEQUENCE [LARGE SCALE GENOMIC DNA]</scope>
    <source>
        <strain evidence="7 8">CGMCC 1.12159</strain>
    </source>
</reference>
<keyword evidence="1 6" id="KW-1003">Cell membrane</keyword>
<keyword evidence="6" id="KW-1133">Transmembrane helix</keyword>
<dbReference type="InterPro" id="IPR011921">
    <property type="entry name" value="Lipid_A_MsbB"/>
</dbReference>
<comment type="function">
    <text evidence="6">Catalyzes the transfer of an acyl chain from an acyl-[acyl-carrier-protein] (ACP) to a Kdo(2)-(acyl)-lipid IV(A) to form a Kdo(2)-lipid A.</text>
</comment>
<dbReference type="PANTHER" id="PTHR30606">
    <property type="entry name" value="LIPID A BIOSYNTHESIS LAUROYL ACYLTRANSFERASE"/>
    <property type="match status" value="1"/>
</dbReference>
<dbReference type="AlphaFoldDB" id="A0A0J1H6U9"/>
<dbReference type="PATRIC" id="fig|1195763.3.peg.1085"/>
<evidence type="ECO:0000256" key="1">
    <source>
        <dbReference type="ARBA" id="ARBA00022475"/>
    </source>
</evidence>
<proteinExistence type="inferred from homology"/>
<dbReference type="Pfam" id="PF03279">
    <property type="entry name" value="Lip_A_acyltrans"/>
    <property type="match status" value="1"/>
</dbReference>
<dbReference type="Proteomes" id="UP000036097">
    <property type="component" value="Unassembled WGS sequence"/>
</dbReference>
<feature type="transmembrane region" description="Helical" evidence="6">
    <location>
        <begin position="27"/>
        <end position="46"/>
    </location>
</feature>
<keyword evidence="8" id="KW-1185">Reference proteome</keyword>
<keyword evidence="6" id="KW-0448">Lipopolysaccharide biosynthesis</keyword>
<keyword evidence="6" id="KW-0812">Transmembrane</keyword>
<dbReference type="HAMAP" id="MF_01944">
    <property type="entry name" value="Lipid_A_LpxM"/>
    <property type="match status" value="1"/>
</dbReference>
<dbReference type="UniPathway" id="UPA00030"/>
<name>A0A0J1H6U9_9GAMM</name>